<proteinExistence type="predicted"/>
<name>A0A8K0X0E7_9PEZI</name>
<evidence type="ECO:0000313" key="3">
    <source>
        <dbReference type="Proteomes" id="UP000813385"/>
    </source>
</evidence>
<evidence type="ECO:0000313" key="2">
    <source>
        <dbReference type="EMBL" id="KAH7354454.1"/>
    </source>
</evidence>
<sequence length="213" mass="22819">MGSSSKKDTKKGKSVAKLPETDKKKRQQPQVQPSYGEFMADVGSEYSTEEYEAGPSNAIGAQSNYPRHRAIQSESAVTLQGPLQVAGGVVSGGNVTLSGDFDIRGRIDSYGTIDISGSVVCTGQIQAYGNIVVRGSLSASEPVKGFGKLRTVGTCDAQDLEIYGNMVIDGYLKCRSLTLYGSLTLIGETSGYLVEGQEEVWGAKMLRDEEVQW</sequence>
<dbReference type="OrthoDB" id="5194604at2759"/>
<evidence type="ECO:0008006" key="4">
    <source>
        <dbReference type="Google" id="ProtNLM"/>
    </source>
</evidence>
<evidence type="ECO:0000256" key="1">
    <source>
        <dbReference type="SAM" id="MobiDB-lite"/>
    </source>
</evidence>
<gene>
    <name evidence="2" type="ORF">B0T11DRAFT_342524</name>
</gene>
<dbReference type="AlphaFoldDB" id="A0A8K0X0E7"/>
<dbReference type="Proteomes" id="UP000813385">
    <property type="component" value="Unassembled WGS sequence"/>
</dbReference>
<reference evidence="2" key="1">
    <citation type="journal article" date="2021" name="Nat. Commun.">
        <title>Genetic determinants of endophytism in the Arabidopsis root mycobiome.</title>
        <authorList>
            <person name="Mesny F."/>
            <person name="Miyauchi S."/>
            <person name="Thiergart T."/>
            <person name="Pickel B."/>
            <person name="Atanasova L."/>
            <person name="Karlsson M."/>
            <person name="Huettel B."/>
            <person name="Barry K.W."/>
            <person name="Haridas S."/>
            <person name="Chen C."/>
            <person name="Bauer D."/>
            <person name="Andreopoulos W."/>
            <person name="Pangilinan J."/>
            <person name="LaButti K."/>
            <person name="Riley R."/>
            <person name="Lipzen A."/>
            <person name="Clum A."/>
            <person name="Drula E."/>
            <person name="Henrissat B."/>
            <person name="Kohler A."/>
            <person name="Grigoriev I.V."/>
            <person name="Martin F.M."/>
            <person name="Hacquard S."/>
        </authorList>
    </citation>
    <scope>NUCLEOTIDE SEQUENCE</scope>
    <source>
        <strain evidence="2">MPI-CAGE-AT-0016</strain>
    </source>
</reference>
<protein>
    <recommendedName>
        <fullName evidence="4">Polymer-forming cytoskeletal protein</fullName>
    </recommendedName>
</protein>
<accession>A0A8K0X0E7</accession>
<organism evidence="2 3">
    <name type="scientific">Plectosphaerella cucumerina</name>
    <dbReference type="NCBI Taxonomy" id="40658"/>
    <lineage>
        <taxon>Eukaryota</taxon>
        <taxon>Fungi</taxon>
        <taxon>Dikarya</taxon>
        <taxon>Ascomycota</taxon>
        <taxon>Pezizomycotina</taxon>
        <taxon>Sordariomycetes</taxon>
        <taxon>Hypocreomycetidae</taxon>
        <taxon>Glomerellales</taxon>
        <taxon>Plectosphaerellaceae</taxon>
        <taxon>Plectosphaerella</taxon>
    </lineage>
</organism>
<dbReference type="EMBL" id="JAGPXD010000005">
    <property type="protein sequence ID" value="KAH7354454.1"/>
    <property type="molecule type" value="Genomic_DNA"/>
</dbReference>
<keyword evidence="3" id="KW-1185">Reference proteome</keyword>
<comment type="caution">
    <text evidence="2">The sequence shown here is derived from an EMBL/GenBank/DDBJ whole genome shotgun (WGS) entry which is preliminary data.</text>
</comment>
<feature type="region of interest" description="Disordered" evidence="1">
    <location>
        <begin position="1"/>
        <end position="38"/>
    </location>
</feature>